<keyword evidence="2" id="KW-0229">DNA integration</keyword>
<dbReference type="Pfam" id="PF13356">
    <property type="entry name" value="Arm-DNA-bind_3"/>
    <property type="match status" value="1"/>
</dbReference>
<dbReference type="SUPFAM" id="SSF56349">
    <property type="entry name" value="DNA breaking-rejoining enzymes"/>
    <property type="match status" value="1"/>
</dbReference>
<dbReference type="InterPro" id="IPR050808">
    <property type="entry name" value="Phage_Integrase"/>
</dbReference>
<evidence type="ECO:0000256" key="4">
    <source>
        <dbReference type="ARBA" id="ARBA00023172"/>
    </source>
</evidence>
<gene>
    <name evidence="7" type="ORF">JMJ56_21275</name>
</gene>
<evidence type="ECO:0000256" key="2">
    <source>
        <dbReference type="ARBA" id="ARBA00022908"/>
    </source>
</evidence>
<dbReference type="InterPro" id="IPR002104">
    <property type="entry name" value="Integrase_catalytic"/>
</dbReference>
<dbReference type="Pfam" id="PF14659">
    <property type="entry name" value="Phage_int_SAM_3"/>
    <property type="match status" value="1"/>
</dbReference>
<dbReference type="InterPro" id="IPR010998">
    <property type="entry name" value="Integrase_recombinase_N"/>
</dbReference>
<protein>
    <submittedName>
        <fullName evidence="7">Tyrosine-type recombinase/integrase</fullName>
    </submittedName>
</protein>
<dbReference type="PROSITE" id="PS51898">
    <property type="entry name" value="TYR_RECOMBINASE"/>
    <property type="match status" value="1"/>
</dbReference>
<dbReference type="PANTHER" id="PTHR30629">
    <property type="entry name" value="PROPHAGE INTEGRASE"/>
    <property type="match status" value="1"/>
</dbReference>
<dbReference type="EMBL" id="JAETWB010000015">
    <property type="protein sequence ID" value="MBL6080553.1"/>
    <property type="molecule type" value="Genomic_DNA"/>
</dbReference>
<feature type="region of interest" description="Disordered" evidence="5">
    <location>
        <begin position="77"/>
        <end position="107"/>
    </location>
</feature>
<feature type="compositionally biased region" description="Low complexity" evidence="5">
    <location>
        <begin position="77"/>
        <end position="90"/>
    </location>
</feature>
<comment type="caution">
    <text evidence="7">The sequence shown here is derived from an EMBL/GenBank/DDBJ whole genome shotgun (WGS) entry which is preliminary data.</text>
</comment>
<dbReference type="InterPro" id="IPR011010">
    <property type="entry name" value="DNA_brk_join_enz"/>
</dbReference>
<evidence type="ECO:0000259" key="6">
    <source>
        <dbReference type="PROSITE" id="PS51898"/>
    </source>
</evidence>
<sequence>MAGVQRKRLTDQAVAPLVADPAKASAGRDTFIWDTSLAGFGLKISPGGGRSFVFQYRDGTGRTRRLTLGSVKKISASAARDAAEKANSSARAGRDPQTEKVAARRQQNLSAHAREWLELLRLRAKKGEMAASTIADYTRKMNNHILPAFGSLKPGELTASRIRQWRDKTPAKIPRRVGDRHLGSEGMKAVLRVLSAFCGHLSDHEVISSNPARGMRQFSTTRRERHLSPEEVGRLGTVLDDWQHRAPHWVAAIELSLQTGMRKGEVLSLRWNAVKDETGCIVLREHKTARKSGEKRIPLTKPVRLVLLRCAEWRRPESEFVFPSVAHRNVALVNGRKAPLLTELQGPMTAGGLQRAWRAIRKAAGLDGVDAVRLHDLRHTFASVAASSGVSLPLIGRNLGHASAATTSRYAHVADQAAAEVQALVAGKLREQLAQRKPTEKIVSFEKARRAGGKRD</sequence>
<evidence type="ECO:0000256" key="3">
    <source>
        <dbReference type="ARBA" id="ARBA00023125"/>
    </source>
</evidence>
<keyword evidence="4" id="KW-0233">DNA recombination</keyword>
<evidence type="ECO:0000256" key="1">
    <source>
        <dbReference type="ARBA" id="ARBA00008857"/>
    </source>
</evidence>
<feature type="compositionally biased region" description="Basic and acidic residues" evidence="5">
    <location>
        <begin position="92"/>
        <end position="102"/>
    </location>
</feature>
<proteinExistence type="inferred from homology"/>
<dbReference type="Proteomes" id="UP000660885">
    <property type="component" value="Unassembled WGS sequence"/>
</dbReference>
<evidence type="ECO:0000313" key="7">
    <source>
        <dbReference type="EMBL" id="MBL6080553.1"/>
    </source>
</evidence>
<dbReference type="Gene3D" id="1.10.150.130">
    <property type="match status" value="1"/>
</dbReference>
<evidence type="ECO:0000256" key="5">
    <source>
        <dbReference type="SAM" id="MobiDB-lite"/>
    </source>
</evidence>
<keyword evidence="3" id="KW-0238">DNA-binding</keyword>
<dbReference type="InterPro" id="IPR038488">
    <property type="entry name" value="Integrase_DNA-bd_sf"/>
</dbReference>
<dbReference type="Gene3D" id="3.30.160.390">
    <property type="entry name" value="Integrase, DNA-binding domain"/>
    <property type="match status" value="1"/>
</dbReference>
<dbReference type="RefSeq" id="WP_202833787.1">
    <property type="nucleotide sequence ID" value="NZ_JAETWB010000015.1"/>
</dbReference>
<name>A0ABS1U7B4_9PROT</name>
<keyword evidence="8" id="KW-1185">Reference proteome</keyword>
<organism evidence="7 8">
    <name type="scientific">Belnapia arida</name>
    <dbReference type="NCBI Taxonomy" id="2804533"/>
    <lineage>
        <taxon>Bacteria</taxon>
        <taxon>Pseudomonadati</taxon>
        <taxon>Pseudomonadota</taxon>
        <taxon>Alphaproteobacteria</taxon>
        <taxon>Acetobacterales</taxon>
        <taxon>Roseomonadaceae</taxon>
        <taxon>Belnapia</taxon>
    </lineage>
</organism>
<reference evidence="7 8" key="1">
    <citation type="submission" date="2021-01" db="EMBL/GenBank/DDBJ databases">
        <title>Belnapia mucosa sp. nov. and Belnapia arida sp. nov., isolated from the Tabernas Desert (Almeria, Spain).</title>
        <authorList>
            <person name="Molina-Menor E."/>
            <person name="Vidal-Verdu A."/>
            <person name="Calonge A."/>
            <person name="Satari L."/>
            <person name="Pereto J."/>
            <person name="Porcar M."/>
        </authorList>
    </citation>
    <scope>NUCLEOTIDE SEQUENCE [LARGE SCALE GENOMIC DNA]</scope>
    <source>
        <strain evidence="7 8">T18</strain>
    </source>
</reference>
<dbReference type="InterPro" id="IPR025166">
    <property type="entry name" value="Integrase_DNA_bind_dom"/>
</dbReference>
<dbReference type="InterPro" id="IPR013762">
    <property type="entry name" value="Integrase-like_cat_sf"/>
</dbReference>
<dbReference type="CDD" id="cd00796">
    <property type="entry name" value="INT_Rci_Hp1_C"/>
    <property type="match status" value="1"/>
</dbReference>
<dbReference type="PANTHER" id="PTHR30629:SF2">
    <property type="entry name" value="PROPHAGE INTEGRASE INTS-RELATED"/>
    <property type="match status" value="1"/>
</dbReference>
<dbReference type="Gene3D" id="1.10.443.10">
    <property type="entry name" value="Intergrase catalytic core"/>
    <property type="match status" value="1"/>
</dbReference>
<dbReference type="InterPro" id="IPR004107">
    <property type="entry name" value="Integrase_SAM-like_N"/>
</dbReference>
<comment type="similarity">
    <text evidence="1">Belongs to the 'phage' integrase family.</text>
</comment>
<accession>A0ABS1U7B4</accession>
<evidence type="ECO:0000313" key="8">
    <source>
        <dbReference type="Proteomes" id="UP000660885"/>
    </source>
</evidence>
<feature type="domain" description="Tyr recombinase" evidence="6">
    <location>
        <begin position="222"/>
        <end position="423"/>
    </location>
</feature>
<dbReference type="Pfam" id="PF00589">
    <property type="entry name" value="Phage_integrase"/>
    <property type="match status" value="1"/>
</dbReference>